<dbReference type="PANTHER" id="PTHR43471:SF1">
    <property type="entry name" value="ABC TRANSPORTER PERMEASE PROTEIN NOSY-RELATED"/>
    <property type="match status" value="1"/>
</dbReference>
<proteinExistence type="predicted"/>
<reference evidence="2 3" key="1">
    <citation type="submission" date="2015-12" db="EMBL/GenBank/DDBJ databases">
        <title>Haloferax profundi sp. nov. isolated from the Discovery deep brine-seawater interface in the Red Sea.</title>
        <authorList>
            <person name="Zhang G."/>
            <person name="Stingl U."/>
            <person name="Rashid M."/>
        </authorList>
    </citation>
    <scope>NUCLEOTIDE SEQUENCE [LARGE SCALE GENOMIC DNA]</scope>
    <source>
        <strain evidence="2 3">SB29</strain>
    </source>
</reference>
<accession>A0A0W1S2K6</accession>
<feature type="transmembrane region" description="Helical" evidence="1">
    <location>
        <begin position="146"/>
        <end position="168"/>
    </location>
</feature>
<name>A0A0W1S2K6_9EURY</name>
<protein>
    <submittedName>
        <fullName evidence="2">ABC transporter permease</fullName>
    </submittedName>
</protein>
<gene>
    <name evidence="2" type="ORF">AUR66_17715</name>
</gene>
<dbReference type="EMBL" id="LOPV01000429">
    <property type="protein sequence ID" value="KTG20117.1"/>
    <property type="molecule type" value="Genomic_DNA"/>
</dbReference>
<feature type="transmembrane region" description="Helical" evidence="1">
    <location>
        <begin position="20"/>
        <end position="42"/>
    </location>
</feature>
<evidence type="ECO:0000256" key="1">
    <source>
        <dbReference type="SAM" id="Phobius"/>
    </source>
</evidence>
<dbReference type="PANTHER" id="PTHR43471">
    <property type="entry name" value="ABC TRANSPORTER PERMEASE"/>
    <property type="match status" value="1"/>
</dbReference>
<keyword evidence="1" id="KW-1133">Transmembrane helix</keyword>
<dbReference type="OrthoDB" id="86287at2157"/>
<feature type="transmembrane region" description="Helical" evidence="1">
    <location>
        <begin position="180"/>
        <end position="198"/>
    </location>
</feature>
<comment type="caution">
    <text evidence="2">The sequence shown here is derived from an EMBL/GenBank/DDBJ whole genome shotgun (WGS) entry which is preliminary data.</text>
</comment>
<dbReference type="RefSeq" id="WP_058572991.1">
    <property type="nucleotide sequence ID" value="NZ_LOPV01000429.1"/>
</dbReference>
<dbReference type="GO" id="GO:0140359">
    <property type="term" value="F:ABC-type transporter activity"/>
    <property type="evidence" value="ECO:0007669"/>
    <property type="project" value="InterPro"/>
</dbReference>
<evidence type="ECO:0000313" key="3">
    <source>
        <dbReference type="Proteomes" id="UP000053157"/>
    </source>
</evidence>
<dbReference type="Pfam" id="PF12679">
    <property type="entry name" value="ABC2_membrane_2"/>
    <property type="match status" value="1"/>
</dbReference>
<feature type="transmembrane region" description="Helical" evidence="1">
    <location>
        <begin position="62"/>
        <end position="84"/>
    </location>
</feature>
<keyword evidence="1" id="KW-0472">Membrane</keyword>
<feature type="transmembrane region" description="Helical" evidence="1">
    <location>
        <begin position="115"/>
        <end position="140"/>
    </location>
</feature>
<keyword evidence="1" id="KW-0812">Transmembrane</keyword>
<dbReference type="GO" id="GO:0005886">
    <property type="term" value="C:plasma membrane"/>
    <property type="evidence" value="ECO:0007669"/>
    <property type="project" value="UniProtKB-SubCell"/>
</dbReference>
<keyword evidence="3" id="KW-1185">Reference proteome</keyword>
<dbReference type="AlphaFoldDB" id="A0A0W1S2K6"/>
<sequence>MTLESVARKDFRDALRSRWLLGLTLFFSLIIGGSTALFYGVLLKGAGANSETLFGLTTAPGGLFSFSYAGMLGFILALIALVTAHGSLIDERESGTMKLLLSLPNSRRDVVFGKLVGRTLVVLISMLVGFVIALFAMLLTGGQVMFASYAGQVALSGLLATAFVSIGIWLSATSESQRQALFSTVGLYFIFAVLWSTVVTGVPRILNWAIEQLPGVEPMAGEQVALMQMFIKYLNPLRAYETLVAQLYGPAAAARLFKAGLGESLVLQPILQESIPFYLSGPFILAVLLGWIVIPPLLGYWTFTRVDL</sequence>
<dbReference type="Proteomes" id="UP000053157">
    <property type="component" value="Unassembled WGS sequence"/>
</dbReference>
<evidence type="ECO:0000313" key="2">
    <source>
        <dbReference type="EMBL" id="KTG20117.1"/>
    </source>
</evidence>
<organism evidence="2 3">
    <name type="scientific">Haloferax profundi</name>
    <dbReference type="NCBI Taxonomy" id="1544718"/>
    <lineage>
        <taxon>Archaea</taxon>
        <taxon>Methanobacteriati</taxon>
        <taxon>Methanobacteriota</taxon>
        <taxon>Stenosarchaea group</taxon>
        <taxon>Halobacteria</taxon>
        <taxon>Halobacteriales</taxon>
        <taxon>Haloferacaceae</taxon>
        <taxon>Haloferax</taxon>
    </lineage>
</organism>
<feature type="transmembrane region" description="Helical" evidence="1">
    <location>
        <begin position="283"/>
        <end position="303"/>
    </location>
</feature>